<reference evidence="3 4" key="1">
    <citation type="journal article" date="2005" name="Science">
        <title>The genome sequence of Trypanosoma cruzi, etiologic agent of Chagas disease.</title>
        <authorList>
            <person name="El-Sayed N.M."/>
            <person name="Myler P.J."/>
            <person name="Bartholomeu D.C."/>
            <person name="Nilsson D."/>
            <person name="Aggarwal G."/>
            <person name="Tran A.N."/>
            <person name="Ghedin E."/>
            <person name="Worthey E.A."/>
            <person name="Delcher A.L."/>
            <person name="Blandin G."/>
            <person name="Westenberger S.J."/>
            <person name="Caler E."/>
            <person name="Cerqueira G.C."/>
            <person name="Branche C."/>
            <person name="Haas B."/>
            <person name="Anupama A."/>
            <person name="Arner E."/>
            <person name="Aslund L."/>
            <person name="Attipoe P."/>
            <person name="Bontempi E."/>
            <person name="Bringaud F."/>
            <person name="Burton P."/>
            <person name="Cadag E."/>
            <person name="Campbell D.A."/>
            <person name="Carrington M."/>
            <person name="Crabtree J."/>
            <person name="Darban H."/>
            <person name="da Silveira J.F."/>
            <person name="de Jong P."/>
            <person name="Edwards K."/>
            <person name="Englund P.T."/>
            <person name="Fazelina G."/>
            <person name="Feldblyum T."/>
            <person name="Ferella M."/>
            <person name="Frasch A.C."/>
            <person name="Gull K."/>
            <person name="Horn D."/>
            <person name="Hou L."/>
            <person name="Huang Y."/>
            <person name="Kindlund E."/>
            <person name="Klingbeil M."/>
            <person name="Kluge S."/>
            <person name="Koo H."/>
            <person name="Lacerda D."/>
            <person name="Levin M.J."/>
            <person name="Lorenzi H."/>
            <person name="Louie T."/>
            <person name="Machado C.R."/>
            <person name="McCulloch R."/>
            <person name="McKenna A."/>
            <person name="Mizuno Y."/>
            <person name="Mottram J.C."/>
            <person name="Nelson S."/>
            <person name="Ochaya S."/>
            <person name="Osoegawa K."/>
            <person name="Pai G."/>
            <person name="Parsons M."/>
            <person name="Pentony M."/>
            <person name="Pettersson U."/>
            <person name="Pop M."/>
            <person name="Ramirez J.L."/>
            <person name="Rinta J."/>
            <person name="Robertson L."/>
            <person name="Salzberg S.L."/>
            <person name="Sanchez D.O."/>
            <person name="Seyler A."/>
            <person name="Sharma R."/>
            <person name="Shetty J."/>
            <person name="Simpson A.J."/>
            <person name="Sisk E."/>
            <person name="Tammi M.T."/>
            <person name="Tarleton R."/>
            <person name="Teixeira S."/>
            <person name="Van Aken S."/>
            <person name="Vogt C."/>
            <person name="Ward P.N."/>
            <person name="Wickstead B."/>
            <person name="Wortman J."/>
            <person name="White O."/>
            <person name="Fraser C.M."/>
            <person name="Stuart K.D."/>
            <person name="Andersson B."/>
        </authorList>
    </citation>
    <scope>NUCLEOTIDE SEQUENCE [LARGE SCALE GENOMIC DNA]</scope>
    <source>
        <strain evidence="3 4">CL Brener</strain>
    </source>
</reference>
<dbReference type="eggNOG" id="ENOG502S25H">
    <property type="taxonomic scope" value="Eukaryota"/>
</dbReference>
<feature type="signal peptide" evidence="2">
    <location>
        <begin position="1"/>
        <end position="19"/>
    </location>
</feature>
<protein>
    <recommendedName>
        <fullName evidence="5">SAP domain-containing protein</fullName>
    </recommendedName>
</protein>
<dbReference type="Proteomes" id="UP000002296">
    <property type="component" value="Unassembled WGS sequence"/>
</dbReference>
<dbReference type="PaxDb" id="353153-Q4E3H9"/>
<feature type="chain" id="PRO_5004238041" description="SAP domain-containing protein" evidence="2">
    <location>
        <begin position="20"/>
        <end position="419"/>
    </location>
</feature>
<dbReference type="AlphaFoldDB" id="Q4E3H9"/>
<evidence type="ECO:0008006" key="5">
    <source>
        <dbReference type="Google" id="ProtNLM"/>
    </source>
</evidence>
<accession>Q4E3H9</accession>
<keyword evidence="4" id="KW-1185">Reference proteome</keyword>
<evidence type="ECO:0000313" key="4">
    <source>
        <dbReference type="Proteomes" id="UP000002296"/>
    </source>
</evidence>
<dbReference type="KEGG" id="tcr:510329.340"/>
<evidence type="ECO:0000313" key="3">
    <source>
        <dbReference type="EMBL" id="EAN99360.1"/>
    </source>
</evidence>
<proteinExistence type="predicted"/>
<organism evidence="3 4">
    <name type="scientific">Trypanosoma cruzi (strain CL Brener)</name>
    <dbReference type="NCBI Taxonomy" id="353153"/>
    <lineage>
        <taxon>Eukaryota</taxon>
        <taxon>Discoba</taxon>
        <taxon>Euglenozoa</taxon>
        <taxon>Kinetoplastea</taxon>
        <taxon>Metakinetoplastina</taxon>
        <taxon>Trypanosomatida</taxon>
        <taxon>Trypanosomatidae</taxon>
        <taxon>Trypanosoma</taxon>
        <taxon>Schizotrypanum</taxon>
    </lineage>
</organism>
<dbReference type="InParanoid" id="Q4E3H9"/>
<dbReference type="EMBL" id="AAHK01000022">
    <property type="protein sequence ID" value="EAN99360.1"/>
    <property type="molecule type" value="Genomic_DNA"/>
</dbReference>
<evidence type="ECO:0000256" key="1">
    <source>
        <dbReference type="SAM" id="MobiDB-lite"/>
    </source>
</evidence>
<dbReference type="RefSeq" id="XP_821211.1">
    <property type="nucleotide sequence ID" value="XM_816118.1"/>
</dbReference>
<keyword evidence="2" id="KW-0732">Signal</keyword>
<feature type="region of interest" description="Disordered" evidence="1">
    <location>
        <begin position="292"/>
        <end position="312"/>
    </location>
</feature>
<gene>
    <name evidence="3" type="ORF">Tc00.1047053510329.340</name>
</gene>
<name>Q4E3H9_TRYCC</name>
<comment type="caution">
    <text evidence="3">The sequence shown here is derived from an EMBL/GenBank/DDBJ whole genome shotgun (WGS) entry which is preliminary data.</text>
</comment>
<evidence type="ECO:0000256" key="2">
    <source>
        <dbReference type="SAM" id="SignalP"/>
    </source>
</evidence>
<sequence length="419" mass="47248">MIFSSSFFLFVLISGFSSGKGIFHFFSDCVSAYVGPSNIIGKVGRTRCPPASSLFLPQPLPLCCFALLRMDAAWKQNPLFRLLAFLDIVGLQPFSARSNLTRDGEFLDVKRCFHTGSVIQDILSSGVRALRANIMRLFLDEEERVQMLRLVEDSAAFIKSVIAPSSLTAFVEAVESDLPAWALLRIKETFGLTDSATTVSEQFLIDALDHWMSQRTPRENDALVLACGVQPALLESARARGDELPHAVEDFIIDVVFPPPSSDEGEKKGKDRVLDWLIASYEKCYEAIDVDEEEEEAGEDTSSGESPEKKMRLAEDGRELLTAENLDWFMRERPSAVPRAVLRERRRPLDDPAITVFELQNHYTANELSVFVKKELGRRQRLKKADCVRAILKYHKPKTETLRREEAKELLPKNNSKKC</sequence>
<dbReference type="GeneID" id="3554062"/>